<dbReference type="PANTHER" id="PTHR31987">
    <property type="entry name" value="GLUTAMINASE A-RELATED"/>
    <property type="match status" value="1"/>
</dbReference>
<dbReference type="Pfam" id="PF16335">
    <property type="entry name" value="GtaA_6_Hairpin"/>
    <property type="match status" value="1"/>
</dbReference>
<reference evidence="4 5" key="1">
    <citation type="journal article" date="2016" name="Sci. Rep.">
        <title>Peltaster fructicola genome reveals evolution from an invasive phytopathogen to an ectophytic parasite.</title>
        <authorList>
            <person name="Xu C."/>
            <person name="Chen H."/>
            <person name="Gleason M.L."/>
            <person name="Xu J.R."/>
            <person name="Liu H."/>
            <person name="Zhang R."/>
            <person name="Sun G."/>
        </authorList>
    </citation>
    <scope>NUCLEOTIDE SEQUENCE [LARGE SCALE GENOMIC DNA]</scope>
    <source>
        <strain evidence="4 5">LNHT1506</strain>
    </source>
</reference>
<sequence length="732" mass="80485">MLARLILPLLLHAIGLYAASIFSPLRPPSIPLAVRSPYLSAWQQAGADGGNGGYLAGQWPTFWRGQVTGWTGMIRVDDSNYVWLGNPAVTSPLVEQVAFEYTSTRSIFTMNVGSKVGMNVTFLSPVEPDDLLRASLPYSYLEISVYSLDSAQHNVSVYTDISAEWVSGNRSATAQWEFDVVSNITQSSDHASTESARRRSNRQTTLRDISRPELASGIAYHKLWRQEQLLFSEVNEQTEYGYWYYATESSESLTYQSGTDTAVREQFVANGSLANTNDTNYRAISNAYPVFAFAVDLGAIGTLAQSTYFQLSLHQQQAVQFLGANGTQILPSLWTSYFATDVEALSFFYNDYSKAVTRADALDQKIAIDSIASAGQQYAGLTALATRQAFGSLEWTNTPTEPLVFMKEISSDGNVNTVDVIFPFHPIAIYLNPKILKYLLDPLFINQESGNWPQTYTIHDIGSAFPNATGHPDGKAEDQPLEECGNMLIMTLAYAQRSNDSAYLSQHYNILKQWTGYLVNDSLIPANQISTDDFAGSLANQTNLALKGMIGIEAFAQIANRTGQVVDGVNYTQIAHSYIDQWQSLGIASTASPPHTTLAYGENDTHGLLYNLYADRELGLQLVPQSVYDMQSSFYPTVINQYGVPLDTRHTYTKADWELYVAAIASNTTRDLLISTIATWLGKTTTAYAWSDLYETVTGGFPSSPMFINRPVIGGIFAPLALDSAPAAANGT</sequence>
<evidence type="ECO:0000313" key="4">
    <source>
        <dbReference type="EMBL" id="QIX00304.1"/>
    </source>
</evidence>
<dbReference type="Proteomes" id="UP000503462">
    <property type="component" value="Chromosome 4"/>
</dbReference>
<keyword evidence="5" id="KW-1185">Reference proteome</keyword>
<dbReference type="InterPro" id="IPR052743">
    <property type="entry name" value="Glutaminase_GtaA"/>
</dbReference>
<feature type="domain" description="Glutaminase A N-terminal" evidence="3">
    <location>
        <begin position="212"/>
        <end position="367"/>
    </location>
</feature>
<dbReference type="Pfam" id="PF17168">
    <property type="entry name" value="DUF5127"/>
    <property type="match status" value="2"/>
</dbReference>
<dbReference type="EMBL" id="CP051142">
    <property type="protein sequence ID" value="QIX00304.1"/>
    <property type="molecule type" value="Genomic_DNA"/>
</dbReference>
<dbReference type="OrthoDB" id="431715at2759"/>
<evidence type="ECO:0000313" key="5">
    <source>
        <dbReference type="Proteomes" id="UP000503462"/>
    </source>
</evidence>
<evidence type="ECO:0008006" key="6">
    <source>
        <dbReference type="Google" id="ProtNLM"/>
    </source>
</evidence>
<feature type="chain" id="PRO_5026281454" description="Glutaminase A" evidence="1">
    <location>
        <begin position="19"/>
        <end position="732"/>
    </location>
</feature>
<evidence type="ECO:0000259" key="2">
    <source>
        <dbReference type="Pfam" id="PF16335"/>
    </source>
</evidence>
<dbReference type="AlphaFoldDB" id="A0A6H0XZY2"/>
<proteinExistence type="predicted"/>
<organism evidence="4 5">
    <name type="scientific">Peltaster fructicola</name>
    <dbReference type="NCBI Taxonomy" id="286661"/>
    <lineage>
        <taxon>Eukaryota</taxon>
        <taxon>Fungi</taxon>
        <taxon>Dikarya</taxon>
        <taxon>Ascomycota</taxon>
        <taxon>Pezizomycotina</taxon>
        <taxon>Dothideomycetes</taxon>
        <taxon>Dothideomycetes incertae sedis</taxon>
        <taxon>Peltaster</taxon>
    </lineage>
</organism>
<dbReference type="InterPro" id="IPR033433">
    <property type="entry name" value="GtaA_N"/>
</dbReference>
<name>A0A6H0XZY2_9PEZI</name>
<protein>
    <recommendedName>
        <fullName evidence="6">Glutaminase A</fullName>
    </recommendedName>
</protein>
<evidence type="ECO:0000259" key="3">
    <source>
        <dbReference type="Pfam" id="PF17168"/>
    </source>
</evidence>
<dbReference type="InterPro" id="IPR032514">
    <property type="entry name" value="GtaA_central"/>
</dbReference>
<evidence type="ECO:0000256" key="1">
    <source>
        <dbReference type="SAM" id="SignalP"/>
    </source>
</evidence>
<feature type="signal peptide" evidence="1">
    <location>
        <begin position="1"/>
        <end position="18"/>
    </location>
</feature>
<keyword evidence="1" id="KW-0732">Signal</keyword>
<feature type="domain" description="Glutaminase A N-terminal" evidence="3">
    <location>
        <begin position="104"/>
        <end position="184"/>
    </location>
</feature>
<accession>A0A6H0XZY2</accession>
<dbReference type="PANTHER" id="PTHR31987:SF1">
    <property type="entry name" value="GLUTAMINASE A"/>
    <property type="match status" value="1"/>
</dbReference>
<gene>
    <name evidence="4" type="ORF">AMS68_005821</name>
</gene>
<feature type="domain" description="Glutaminase A central" evidence="2">
    <location>
        <begin position="375"/>
        <end position="719"/>
    </location>
</feature>